<dbReference type="Proteomes" id="UP000887572">
    <property type="component" value="Unplaced"/>
</dbReference>
<evidence type="ECO:0000313" key="1">
    <source>
        <dbReference type="Proteomes" id="UP000887572"/>
    </source>
</evidence>
<dbReference type="WBParaSite" id="Gr19_v10_g14350.t1">
    <property type="protein sequence ID" value="Gr19_v10_g14350.t1"/>
    <property type="gene ID" value="Gr19_v10_g14350"/>
</dbReference>
<protein>
    <submittedName>
        <fullName evidence="2">Uncharacterized protein</fullName>
    </submittedName>
</protein>
<accession>A0A914H6T3</accession>
<proteinExistence type="predicted"/>
<name>A0A914H6T3_GLORO</name>
<dbReference type="AlphaFoldDB" id="A0A914H6T3"/>
<keyword evidence="1" id="KW-1185">Reference proteome</keyword>
<reference evidence="2" key="1">
    <citation type="submission" date="2022-11" db="UniProtKB">
        <authorList>
            <consortium name="WormBaseParasite"/>
        </authorList>
    </citation>
    <scope>IDENTIFICATION</scope>
</reference>
<organism evidence="1 2">
    <name type="scientific">Globodera rostochiensis</name>
    <name type="common">Golden nematode worm</name>
    <name type="synonym">Heterodera rostochiensis</name>
    <dbReference type="NCBI Taxonomy" id="31243"/>
    <lineage>
        <taxon>Eukaryota</taxon>
        <taxon>Metazoa</taxon>
        <taxon>Ecdysozoa</taxon>
        <taxon>Nematoda</taxon>
        <taxon>Chromadorea</taxon>
        <taxon>Rhabditida</taxon>
        <taxon>Tylenchina</taxon>
        <taxon>Tylenchomorpha</taxon>
        <taxon>Tylenchoidea</taxon>
        <taxon>Heteroderidae</taxon>
        <taxon>Heteroderinae</taxon>
        <taxon>Globodera</taxon>
    </lineage>
</organism>
<sequence length="131" mass="14405">MSKSASSLVRMKHLLDTGIGADVHFLVGGGDKKKAIDYESKEFPPISHLLDINGRPDLIDNLTTHLKYPNENAIKYVGEVLSNLGLDNITIAVRKAAEQNMICRCCRKQIAHLDELCYCPGSDTKCHHGTG</sequence>
<evidence type="ECO:0000313" key="2">
    <source>
        <dbReference type="WBParaSite" id="Gr19_v10_g14350.t1"/>
    </source>
</evidence>